<dbReference type="PANTHER" id="PTHR28133:SF1">
    <property type="entry name" value="REQUIRED FOR RESPIRATORY GROWTH PROTEIN 7, MITOCHONDRIAL"/>
    <property type="match status" value="1"/>
</dbReference>
<dbReference type="GO" id="GO:0006302">
    <property type="term" value="P:double-strand break repair"/>
    <property type="evidence" value="ECO:0007669"/>
    <property type="project" value="UniProtKB-ARBA"/>
</dbReference>
<dbReference type="InterPro" id="IPR011335">
    <property type="entry name" value="Restrct_endonuc-II-like"/>
</dbReference>
<evidence type="ECO:0000256" key="2">
    <source>
        <dbReference type="ARBA" id="ARBA00023128"/>
    </source>
</evidence>
<comment type="caution">
    <text evidence="3">The sequence shown here is derived from an EMBL/GenBank/DDBJ whole genome shotgun (WGS) entry which is preliminary data.</text>
</comment>
<dbReference type="InterPro" id="IPR018828">
    <property type="entry name" value="RRG7"/>
</dbReference>
<accession>A0A423XEV1</accession>
<name>A0A423XEV1_9PEZI</name>
<dbReference type="FunCoup" id="A0A423XEV1">
    <property type="interactions" value="34"/>
</dbReference>
<dbReference type="GO" id="GO:0003676">
    <property type="term" value="F:nucleic acid binding"/>
    <property type="evidence" value="ECO:0007669"/>
    <property type="project" value="InterPro"/>
</dbReference>
<evidence type="ECO:0000313" key="4">
    <source>
        <dbReference type="Proteomes" id="UP000285146"/>
    </source>
</evidence>
<comment type="subcellular location">
    <subcellularLocation>
        <location evidence="1">Mitochondrion</location>
    </subcellularLocation>
</comment>
<dbReference type="GO" id="GO:0005739">
    <property type="term" value="C:mitochondrion"/>
    <property type="evidence" value="ECO:0007669"/>
    <property type="project" value="UniProtKB-SubCell"/>
</dbReference>
<dbReference type="InParanoid" id="A0A423XEV1"/>
<evidence type="ECO:0008006" key="5">
    <source>
        <dbReference type="Google" id="ProtNLM"/>
    </source>
</evidence>
<dbReference type="InterPro" id="IPR011856">
    <property type="entry name" value="tRNA_endonuc-like_dom_sf"/>
</dbReference>
<dbReference type="OrthoDB" id="20734at2759"/>
<proteinExistence type="predicted"/>
<dbReference type="PANTHER" id="PTHR28133">
    <property type="entry name" value="REQUIRED FOR RESPIRATORY GROWTH PROTEIN 7, MITOCHONDRIAL"/>
    <property type="match status" value="1"/>
</dbReference>
<keyword evidence="4" id="KW-1185">Reference proteome</keyword>
<gene>
    <name evidence="3" type="ORF">VPNG_03273</name>
</gene>
<dbReference type="Pfam" id="PF10356">
    <property type="entry name" value="RRG7"/>
    <property type="match status" value="2"/>
</dbReference>
<dbReference type="Proteomes" id="UP000285146">
    <property type="component" value="Unassembled WGS sequence"/>
</dbReference>
<organism evidence="3 4">
    <name type="scientific">Cytospora leucostoma</name>
    <dbReference type="NCBI Taxonomy" id="1230097"/>
    <lineage>
        <taxon>Eukaryota</taxon>
        <taxon>Fungi</taxon>
        <taxon>Dikarya</taxon>
        <taxon>Ascomycota</taxon>
        <taxon>Pezizomycotina</taxon>
        <taxon>Sordariomycetes</taxon>
        <taxon>Sordariomycetidae</taxon>
        <taxon>Diaporthales</taxon>
        <taxon>Cytosporaceae</taxon>
        <taxon>Cytospora</taxon>
    </lineage>
</organism>
<dbReference type="EMBL" id="LKEB01000013">
    <property type="protein sequence ID" value="ROW14656.1"/>
    <property type="molecule type" value="Genomic_DNA"/>
</dbReference>
<keyword evidence="2" id="KW-0496">Mitochondrion</keyword>
<dbReference type="Gene3D" id="3.40.1350.10">
    <property type="match status" value="1"/>
</dbReference>
<dbReference type="AlphaFoldDB" id="A0A423XEV1"/>
<dbReference type="SUPFAM" id="SSF52980">
    <property type="entry name" value="Restriction endonuclease-like"/>
    <property type="match status" value="1"/>
</dbReference>
<sequence length="215" mass="23544">MYPEPPTTNHNNLASFLKYAERSGLDPKTTLYVGTHYEYTVAQVLSKYGFYLQRVGGHSDYGIDLLGTWDVPSSRESLKVLVQCKAIARKSSPNLLRELEGAFVGAPVGWRGHGVLGIFVTEKPATKGVRETLGRSKWPMTFISCSRDGRVQQMLWNQRAEEEGLEGLGVGLRHAGSDGEPQLLLTWKGQHLATEEGGADVQDAAVAADEKTSIP</sequence>
<protein>
    <recommendedName>
        <fullName evidence="5">Restriction endonuclease type IV Mrr domain-containing protein</fullName>
    </recommendedName>
</protein>
<evidence type="ECO:0000256" key="1">
    <source>
        <dbReference type="ARBA" id="ARBA00004173"/>
    </source>
</evidence>
<evidence type="ECO:0000313" key="3">
    <source>
        <dbReference type="EMBL" id="ROW14656.1"/>
    </source>
</evidence>
<reference evidence="3 4" key="1">
    <citation type="submission" date="2015-09" db="EMBL/GenBank/DDBJ databases">
        <title>Host preference determinants of Valsa canker pathogens revealed by comparative genomics.</title>
        <authorList>
            <person name="Yin Z."/>
            <person name="Huang L."/>
        </authorList>
    </citation>
    <scope>NUCLEOTIDE SEQUENCE [LARGE SCALE GENOMIC DNA]</scope>
    <source>
        <strain evidence="3 4">SXYLt</strain>
    </source>
</reference>